<keyword evidence="1" id="KW-1185">Reference proteome</keyword>
<proteinExistence type="predicted"/>
<name>A0A914H8V4_GLORO</name>
<reference evidence="2" key="1">
    <citation type="submission" date="2022-11" db="UniProtKB">
        <authorList>
            <consortium name="WormBaseParasite"/>
        </authorList>
    </citation>
    <scope>IDENTIFICATION</scope>
</reference>
<evidence type="ECO:0000313" key="1">
    <source>
        <dbReference type="Proteomes" id="UP000887572"/>
    </source>
</evidence>
<sequence>MLMLANRFLLCPVEKRYVEFLLKKRSKKSGICKFQLVHQCDIIGMKSKVGPSIVMSTVLTGEINTNKDIEKGFSDMSSTDQNFVFKYAKQWTNALIKCLHRLKCV</sequence>
<dbReference type="WBParaSite" id="Gr19_v10_g15122.t4">
    <property type="protein sequence ID" value="Gr19_v10_g15122.t4"/>
    <property type="gene ID" value="Gr19_v10_g15122"/>
</dbReference>
<accession>A0A914H8V4</accession>
<evidence type="ECO:0000313" key="2">
    <source>
        <dbReference type="WBParaSite" id="Gr19_v10_g15122.t4"/>
    </source>
</evidence>
<dbReference type="Proteomes" id="UP000887572">
    <property type="component" value="Unplaced"/>
</dbReference>
<organism evidence="1 2">
    <name type="scientific">Globodera rostochiensis</name>
    <name type="common">Golden nematode worm</name>
    <name type="synonym">Heterodera rostochiensis</name>
    <dbReference type="NCBI Taxonomy" id="31243"/>
    <lineage>
        <taxon>Eukaryota</taxon>
        <taxon>Metazoa</taxon>
        <taxon>Ecdysozoa</taxon>
        <taxon>Nematoda</taxon>
        <taxon>Chromadorea</taxon>
        <taxon>Rhabditida</taxon>
        <taxon>Tylenchina</taxon>
        <taxon>Tylenchomorpha</taxon>
        <taxon>Tylenchoidea</taxon>
        <taxon>Heteroderidae</taxon>
        <taxon>Heteroderinae</taxon>
        <taxon>Globodera</taxon>
    </lineage>
</organism>
<dbReference type="AlphaFoldDB" id="A0A914H8V4"/>
<protein>
    <submittedName>
        <fullName evidence="2">MATH domain-containing protein</fullName>
    </submittedName>
</protein>